<evidence type="ECO:0000313" key="4">
    <source>
        <dbReference type="EMBL" id="PPU98912.1"/>
    </source>
</evidence>
<proteinExistence type="predicted"/>
<dbReference type="AlphaFoldDB" id="A0A2S7F0M5"/>
<dbReference type="GO" id="GO:0016491">
    <property type="term" value="F:oxidoreductase activity"/>
    <property type="evidence" value="ECO:0007669"/>
    <property type="project" value="UniProtKB-KW"/>
</dbReference>
<accession>A0A2S7F0M5</accession>
<keyword evidence="1" id="KW-0560">Oxidoreductase</keyword>
<dbReference type="Gene3D" id="3.40.50.720">
    <property type="entry name" value="NAD(P)-binding Rossmann-like Domain"/>
    <property type="match status" value="2"/>
</dbReference>
<evidence type="ECO:0000256" key="1">
    <source>
        <dbReference type="ARBA" id="ARBA00023002"/>
    </source>
</evidence>
<dbReference type="InterPro" id="IPR006140">
    <property type="entry name" value="D-isomer_DH_NAD-bd"/>
</dbReference>
<evidence type="ECO:0000313" key="5">
    <source>
        <dbReference type="Proteomes" id="UP000238261"/>
    </source>
</evidence>
<reference evidence="5" key="1">
    <citation type="submission" date="2016-08" db="EMBL/GenBank/DDBJ databases">
        <authorList>
            <person name="Merda D."/>
            <person name="Briand M."/>
            <person name="Taghouti G."/>
            <person name="Carrere S."/>
            <person name="Gouzy J."/>
            <person name="Portier P."/>
            <person name="Jacques M.-A."/>
            <person name="Fischer-Le Saux M."/>
        </authorList>
    </citation>
    <scope>NUCLEOTIDE SEQUENCE [LARGE SCALE GENOMIC DNA]</scope>
    <source>
        <strain evidence="5">CFBP1156</strain>
    </source>
</reference>
<evidence type="ECO:0000259" key="3">
    <source>
        <dbReference type="Pfam" id="PF02826"/>
    </source>
</evidence>
<organism evidence="4 5">
    <name type="scientific">Xanthomonas hyacinthi</name>
    <dbReference type="NCBI Taxonomy" id="56455"/>
    <lineage>
        <taxon>Bacteria</taxon>
        <taxon>Pseudomonadati</taxon>
        <taxon>Pseudomonadota</taxon>
        <taxon>Gammaproteobacteria</taxon>
        <taxon>Lysobacterales</taxon>
        <taxon>Lysobacteraceae</taxon>
        <taxon>Xanthomonas</taxon>
    </lineage>
</organism>
<dbReference type="PANTHER" id="PTHR43333">
    <property type="entry name" value="2-HACID_DH_C DOMAIN-CONTAINING PROTEIN"/>
    <property type="match status" value="1"/>
</dbReference>
<dbReference type="Proteomes" id="UP000238261">
    <property type="component" value="Unassembled WGS sequence"/>
</dbReference>
<keyword evidence="2" id="KW-0520">NAD</keyword>
<feature type="domain" description="D-isomer specific 2-hydroxyacid dehydrogenase NAD-binding" evidence="3">
    <location>
        <begin position="110"/>
        <end position="281"/>
    </location>
</feature>
<comment type="caution">
    <text evidence="4">The sequence shown here is derived from an EMBL/GenBank/DDBJ whole genome shotgun (WGS) entry which is preliminary data.</text>
</comment>
<evidence type="ECO:0000256" key="2">
    <source>
        <dbReference type="ARBA" id="ARBA00023027"/>
    </source>
</evidence>
<sequence>MSQLVIASQLPQHANAALARHLPGARIVPIPPGAPVDLPAEASVLFAGPMRIHGRDVPDHAPAGWPYGLRWIQVFSSGIDSYPDWLFDLPVATGRGSNAVAIAEFALAAIFAAAKQLPAVWRMGTPDAPRLPRPQLASVQGSRIGVVGYGAIGRALAEKAIALGAHVQVVRRSALPLDLPQAVRADDLRQLFAESDHIVLAVPLTPTTRGMVDARLLEAAKPGLHLVNVARGGLLDHAALLAALDDGRIGVATLDVTEPEPLPPEHPLRSHPGVRLSSHIAGASPDLFDNVLAIFLHNLRAWQAGEPLSNRVRAEDHAAATWSHTPSPQEESA</sequence>
<dbReference type="InterPro" id="IPR036291">
    <property type="entry name" value="NAD(P)-bd_dom_sf"/>
</dbReference>
<dbReference type="RefSeq" id="WP_046978584.1">
    <property type="nucleotide sequence ID" value="NZ_JBHRWS010000001.1"/>
</dbReference>
<dbReference type="OrthoDB" id="9787219at2"/>
<name>A0A2S7F0M5_9XANT</name>
<dbReference type="Pfam" id="PF02826">
    <property type="entry name" value="2-Hacid_dh_C"/>
    <property type="match status" value="1"/>
</dbReference>
<protein>
    <recommendedName>
        <fullName evidence="3">D-isomer specific 2-hydroxyacid dehydrogenase NAD-binding domain-containing protein</fullName>
    </recommendedName>
</protein>
<dbReference type="GO" id="GO:0051287">
    <property type="term" value="F:NAD binding"/>
    <property type="evidence" value="ECO:0007669"/>
    <property type="project" value="InterPro"/>
</dbReference>
<gene>
    <name evidence="4" type="ORF">XhyaCFBP1156_05930</name>
</gene>
<dbReference type="PANTHER" id="PTHR43333:SF1">
    <property type="entry name" value="D-ISOMER SPECIFIC 2-HYDROXYACID DEHYDROGENASE NAD-BINDING DOMAIN-CONTAINING PROTEIN"/>
    <property type="match status" value="1"/>
</dbReference>
<keyword evidence="5" id="KW-1185">Reference proteome</keyword>
<dbReference type="EMBL" id="MDEG01000003">
    <property type="protein sequence ID" value="PPU98912.1"/>
    <property type="molecule type" value="Genomic_DNA"/>
</dbReference>
<dbReference type="SUPFAM" id="SSF51735">
    <property type="entry name" value="NAD(P)-binding Rossmann-fold domains"/>
    <property type="match status" value="1"/>
</dbReference>